<keyword evidence="9 15" id="KW-1133">Transmembrane helix</keyword>
<accession>A0ABD0JLZ7</accession>
<feature type="compositionally biased region" description="Low complexity" evidence="14">
    <location>
        <begin position="70"/>
        <end position="79"/>
    </location>
</feature>
<dbReference type="InterPro" id="IPR002110">
    <property type="entry name" value="Ankyrin_rpt"/>
</dbReference>
<evidence type="ECO:0000256" key="6">
    <source>
        <dbReference type="ARBA" id="ARBA00022692"/>
    </source>
</evidence>
<evidence type="ECO:0000313" key="18">
    <source>
        <dbReference type="Proteomes" id="UP001519460"/>
    </source>
</evidence>
<feature type="transmembrane region" description="Helical" evidence="15">
    <location>
        <begin position="593"/>
        <end position="617"/>
    </location>
</feature>
<dbReference type="SUPFAM" id="SSF48403">
    <property type="entry name" value="Ankyrin repeat"/>
    <property type="match status" value="1"/>
</dbReference>
<feature type="domain" description="Ion transport" evidence="16">
    <location>
        <begin position="429"/>
        <end position="623"/>
    </location>
</feature>
<comment type="caution">
    <text evidence="17">The sequence shown here is derived from an EMBL/GenBank/DDBJ whole genome shotgun (WGS) entry which is preliminary data.</text>
</comment>
<evidence type="ECO:0000256" key="4">
    <source>
        <dbReference type="ARBA" id="ARBA00022568"/>
    </source>
</evidence>
<evidence type="ECO:0000256" key="12">
    <source>
        <dbReference type="ARBA" id="ARBA00023303"/>
    </source>
</evidence>
<keyword evidence="2" id="KW-0813">Transport</keyword>
<sequence>MGNTGFKPASDPDTNWRIQHTLMRKNLVYDYVDLHLGGRLITERSQATNSETTAAASSASGGGSAGRASGGSASTASTSQEPPDADGTTAASWMEHVKEIATNELKKYLYKDGKGATVIKPYYGEWCEEMKRLLSDEKEETRMQFSDSEYMEDLFNRFQPHKACWNLKKRGWMGETPLLLCYVMNTPEHIQVARALLEVYPQMALDVYEGREFFGESSLHFAVANGDFESVKLLIEMGADINQRATGRFFRPKDQKDDPSGETNYEGEAYFGEYPLAFAASRGDIKIYDYLIEKGAEPNKEDSFGNTVLHMAVIHDQREMFVHAVRHETHPAYAIQNKQKLTPLTLASKLGRSKMFRKILDLGSVENWRFGDICCSLYPLATLDSITPTGQTDWRSALWHIVKGDTDDHLEMLEGAVVNQLLKEKWMTFAKLRFTCEILVCMSCLAKMVEVGFEIWSQRLVGFLKNCVHAPSQTIYLISCVLVLLCIPFRFAELYVVEDVLLMGWSVTGPFVVMVYKMCTGDLFRFGVIYLIFLIGFTTGFFFLFRDVQSPDENVQKFFTVGAIVLNLFQMTLGEFEYEVFDSSRYPELSKLVFFVFMILMSVLLLQMLIAMMGNTYRKVISRAKKEWRRQWANMVLVLERTSFRTKSLRRYHEKYSKVLEESAQPPYPYSSGSSSRGLMVINKEAESDSEKP</sequence>
<dbReference type="Gene3D" id="1.25.40.20">
    <property type="entry name" value="Ankyrin repeat-containing domain"/>
    <property type="match status" value="1"/>
</dbReference>
<evidence type="ECO:0000256" key="2">
    <source>
        <dbReference type="ARBA" id="ARBA00022448"/>
    </source>
</evidence>
<keyword evidence="5" id="KW-0107">Calcium channel</keyword>
<feature type="repeat" description="ANK" evidence="13">
    <location>
        <begin position="214"/>
        <end position="246"/>
    </location>
</feature>
<feature type="compositionally biased region" description="Gly residues" evidence="14">
    <location>
        <begin position="60"/>
        <end position="69"/>
    </location>
</feature>
<feature type="compositionally biased region" description="Basic and acidic residues" evidence="14">
    <location>
        <begin position="684"/>
        <end position="693"/>
    </location>
</feature>
<name>A0ABD0JLZ7_9CAEN</name>
<feature type="non-terminal residue" evidence="17">
    <location>
        <position position="693"/>
    </location>
</feature>
<dbReference type="PROSITE" id="PS50297">
    <property type="entry name" value="ANK_REP_REGION"/>
    <property type="match status" value="2"/>
</dbReference>
<keyword evidence="10" id="KW-0406">Ion transport</keyword>
<feature type="compositionally biased region" description="Low complexity" evidence="14">
    <location>
        <begin position="46"/>
        <end position="59"/>
    </location>
</feature>
<dbReference type="PANTHER" id="PTHR10582">
    <property type="entry name" value="TRANSIENT RECEPTOR POTENTIAL ION CHANNEL PROTEIN"/>
    <property type="match status" value="1"/>
</dbReference>
<evidence type="ECO:0000256" key="13">
    <source>
        <dbReference type="PROSITE-ProRule" id="PRU00023"/>
    </source>
</evidence>
<keyword evidence="8" id="KW-0106">Calcium</keyword>
<proteinExistence type="predicted"/>
<evidence type="ECO:0000256" key="1">
    <source>
        <dbReference type="ARBA" id="ARBA00004651"/>
    </source>
</evidence>
<dbReference type="SMART" id="SM00248">
    <property type="entry name" value="ANK"/>
    <property type="match status" value="5"/>
</dbReference>
<dbReference type="AlphaFoldDB" id="A0ABD0JLZ7"/>
<keyword evidence="13" id="KW-0040">ANK repeat</keyword>
<evidence type="ECO:0000259" key="16">
    <source>
        <dbReference type="Pfam" id="PF00520"/>
    </source>
</evidence>
<dbReference type="InterPro" id="IPR036770">
    <property type="entry name" value="Ankyrin_rpt-contain_sf"/>
</dbReference>
<evidence type="ECO:0000256" key="14">
    <source>
        <dbReference type="SAM" id="MobiDB-lite"/>
    </source>
</evidence>
<evidence type="ECO:0000256" key="7">
    <source>
        <dbReference type="ARBA" id="ARBA00022737"/>
    </source>
</evidence>
<gene>
    <name evidence="17" type="ORF">BaRGS_00033107</name>
</gene>
<dbReference type="InterPro" id="IPR005821">
    <property type="entry name" value="Ion_trans_dom"/>
</dbReference>
<dbReference type="Pfam" id="PF12796">
    <property type="entry name" value="Ank_2"/>
    <property type="match status" value="2"/>
</dbReference>
<dbReference type="GO" id="GO:0005886">
    <property type="term" value="C:plasma membrane"/>
    <property type="evidence" value="ECO:0007669"/>
    <property type="project" value="UniProtKB-SubCell"/>
</dbReference>
<feature type="region of interest" description="Disordered" evidence="14">
    <location>
        <begin position="46"/>
        <end position="88"/>
    </location>
</feature>
<evidence type="ECO:0000256" key="3">
    <source>
        <dbReference type="ARBA" id="ARBA00022475"/>
    </source>
</evidence>
<dbReference type="PANTHER" id="PTHR10582:SF2">
    <property type="entry name" value="INACTIVE"/>
    <property type="match status" value="1"/>
</dbReference>
<feature type="repeat" description="ANK" evidence="13">
    <location>
        <begin position="271"/>
        <end position="303"/>
    </location>
</feature>
<dbReference type="Pfam" id="PF00520">
    <property type="entry name" value="Ion_trans"/>
    <property type="match status" value="1"/>
</dbReference>
<keyword evidence="7" id="KW-0677">Repeat</keyword>
<feature type="transmembrane region" description="Helical" evidence="15">
    <location>
        <begin position="523"/>
        <end position="545"/>
    </location>
</feature>
<keyword evidence="18" id="KW-1185">Reference proteome</keyword>
<keyword evidence="4" id="KW-0109">Calcium transport</keyword>
<protein>
    <recommendedName>
        <fullName evidence="16">Ion transport domain-containing protein</fullName>
    </recommendedName>
</protein>
<keyword evidence="12" id="KW-0407">Ion channel</keyword>
<comment type="subcellular location">
    <subcellularLocation>
        <location evidence="1">Cell membrane</location>
        <topology evidence="1">Multi-pass membrane protein</topology>
    </subcellularLocation>
</comment>
<dbReference type="GO" id="GO:0005262">
    <property type="term" value="F:calcium channel activity"/>
    <property type="evidence" value="ECO:0007669"/>
    <property type="project" value="UniProtKB-KW"/>
</dbReference>
<dbReference type="InterPro" id="IPR024862">
    <property type="entry name" value="TRPV"/>
</dbReference>
<dbReference type="PROSITE" id="PS50088">
    <property type="entry name" value="ANK_REPEAT"/>
    <property type="match status" value="2"/>
</dbReference>
<dbReference type="Proteomes" id="UP001519460">
    <property type="component" value="Unassembled WGS sequence"/>
</dbReference>
<dbReference type="Gene3D" id="1.10.287.70">
    <property type="match status" value="1"/>
</dbReference>
<evidence type="ECO:0000256" key="9">
    <source>
        <dbReference type="ARBA" id="ARBA00022989"/>
    </source>
</evidence>
<organism evidence="17 18">
    <name type="scientific">Batillaria attramentaria</name>
    <dbReference type="NCBI Taxonomy" id="370345"/>
    <lineage>
        <taxon>Eukaryota</taxon>
        <taxon>Metazoa</taxon>
        <taxon>Spiralia</taxon>
        <taxon>Lophotrochozoa</taxon>
        <taxon>Mollusca</taxon>
        <taxon>Gastropoda</taxon>
        <taxon>Caenogastropoda</taxon>
        <taxon>Sorbeoconcha</taxon>
        <taxon>Cerithioidea</taxon>
        <taxon>Batillariidae</taxon>
        <taxon>Batillaria</taxon>
    </lineage>
</organism>
<dbReference type="EMBL" id="JACVVK020000398">
    <property type="protein sequence ID" value="KAK7475681.1"/>
    <property type="molecule type" value="Genomic_DNA"/>
</dbReference>
<evidence type="ECO:0000256" key="8">
    <source>
        <dbReference type="ARBA" id="ARBA00022837"/>
    </source>
</evidence>
<keyword evidence="11 15" id="KW-0472">Membrane</keyword>
<evidence type="ECO:0000256" key="15">
    <source>
        <dbReference type="SAM" id="Phobius"/>
    </source>
</evidence>
<evidence type="ECO:0000256" key="5">
    <source>
        <dbReference type="ARBA" id="ARBA00022673"/>
    </source>
</evidence>
<evidence type="ECO:0000256" key="11">
    <source>
        <dbReference type="ARBA" id="ARBA00023136"/>
    </source>
</evidence>
<evidence type="ECO:0000313" key="17">
    <source>
        <dbReference type="EMBL" id="KAK7475681.1"/>
    </source>
</evidence>
<keyword evidence="6 15" id="KW-0812">Transmembrane</keyword>
<keyword evidence="3" id="KW-1003">Cell membrane</keyword>
<feature type="transmembrane region" description="Helical" evidence="15">
    <location>
        <begin position="499"/>
        <end position="517"/>
    </location>
</feature>
<reference evidence="17 18" key="1">
    <citation type="journal article" date="2023" name="Sci. Data">
        <title>Genome assembly of the Korean intertidal mud-creeper Batillaria attramentaria.</title>
        <authorList>
            <person name="Patra A.K."/>
            <person name="Ho P.T."/>
            <person name="Jun S."/>
            <person name="Lee S.J."/>
            <person name="Kim Y."/>
            <person name="Won Y.J."/>
        </authorList>
    </citation>
    <scope>NUCLEOTIDE SEQUENCE [LARGE SCALE GENOMIC DNA]</scope>
    <source>
        <strain evidence="17">Wonlab-2016</strain>
    </source>
</reference>
<feature type="region of interest" description="Disordered" evidence="14">
    <location>
        <begin position="662"/>
        <end position="693"/>
    </location>
</feature>
<evidence type="ECO:0000256" key="10">
    <source>
        <dbReference type="ARBA" id="ARBA00023065"/>
    </source>
</evidence>